<reference evidence="2" key="1">
    <citation type="submission" date="2020-08" db="EMBL/GenBank/DDBJ databases">
        <title>Genome public.</title>
        <authorList>
            <person name="Liu C."/>
            <person name="Sun Q."/>
        </authorList>
    </citation>
    <scope>NUCLEOTIDE SEQUENCE</scope>
    <source>
        <strain evidence="2">H8</strain>
    </source>
</reference>
<dbReference type="Proteomes" id="UP000611762">
    <property type="component" value="Unassembled WGS sequence"/>
</dbReference>
<keyword evidence="3" id="KW-1185">Reference proteome</keyword>
<feature type="chain" id="PRO_5037181795" description="CBM6 domain-containing protein" evidence="1">
    <location>
        <begin position="28"/>
        <end position="747"/>
    </location>
</feature>
<feature type="signal peptide" evidence="1">
    <location>
        <begin position="1"/>
        <end position="27"/>
    </location>
</feature>
<organism evidence="2 3">
    <name type="scientific">Congzhengia minquanensis</name>
    <dbReference type="NCBI Taxonomy" id="2763657"/>
    <lineage>
        <taxon>Bacteria</taxon>
        <taxon>Bacillati</taxon>
        <taxon>Bacillota</taxon>
        <taxon>Clostridia</taxon>
        <taxon>Eubacteriales</taxon>
        <taxon>Oscillospiraceae</taxon>
        <taxon>Congzhengia</taxon>
    </lineage>
</organism>
<dbReference type="Gene3D" id="2.60.120.260">
    <property type="entry name" value="Galactose-binding domain-like"/>
    <property type="match status" value="3"/>
</dbReference>
<dbReference type="EMBL" id="JACRSU010000001">
    <property type="protein sequence ID" value="MBC8540159.1"/>
    <property type="molecule type" value="Genomic_DNA"/>
</dbReference>
<protein>
    <recommendedName>
        <fullName evidence="4">CBM6 domain-containing protein</fullName>
    </recommendedName>
</protein>
<keyword evidence="1" id="KW-0732">Signal</keyword>
<proteinExistence type="predicted"/>
<dbReference type="RefSeq" id="WP_249311282.1">
    <property type="nucleotide sequence ID" value="NZ_JACRSU010000001.1"/>
</dbReference>
<evidence type="ECO:0008006" key="4">
    <source>
        <dbReference type="Google" id="ProtNLM"/>
    </source>
</evidence>
<gene>
    <name evidence="2" type="ORF">H8698_04125</name>
</gene>
<sequence>MMKFKLSAVFLAVIMALSLCGSVMVFAEDGCVQKKIDNTAIRLEMTGAAYTDFEAGETKTFTFTVPTTGTYGMWFDNANYTASKLTAVVQNGDETVFNQSYTSETKEPVYSTRGHERFGDENNLNMKLTAGVSYTLSLTSESAFSGMNYIDFRCLELPVLSDLGAKTAIHPADFYTGSTLLNVHNHQQYQTGSGFVSGTSLVGDYTKAEDALRTPLFTENSLASKYFGIVLNGGRTAVYHLVAPQAGWYSLSFKANAYPSGRPIDIRLYVGGARAALLHYSGNGDADVQSPAFWLDAGENEIKLHAITSDLYVKNLIITSLGSVYSDTSTAIAPVGETNVELINAHSVSAVSNFAGGFKAQAGHYSEQDITIAETGYYNIYTYMKAHQASFNVLIGEVGQDGAVADYENVTSSFYTDRSSANLNSTGRGWSSDGFLRLLMYNAHLFEAGKTYRIRIEFIDVDPSKYTIDLDKYPGYEVTTDYEAFVSAPLTVKRTDGVLSDTETTYLSGWDIIPESNWGYVTWSPAEQAYQGYNSTTQPVYDSVLFAGETGRLRNVLFNKGGNNTYKFRLLAKTAGRYNINAFVNSGTTNSAIYTYQIDGEAAQEKSITDDGNVMNNPFYVDSVYLTEGEHTITVTPVSNTGGKWRFYGFGVDYVNETFVALNEANSQCTYNAALSETDGTVIVALYSGSELVGIDTQTVTSAQNKVSGTVAYSGEKPEYAKIFVWSDLKNVTPLLKPVTIDSGSWH</sequence>
<evidence type="ECO:0000313" key="3">
    <source>
        <dbReference type="Proteomes" id="UP000611762"/>
    </source>
</evidence>
<evidence type="ECO:0000256" key="1">
    <source>
        <dbReference type="SAM" id="SignalP"/>
    </source>
</evidence>
<dbReference type="AlphaFoldDB" id="A0A926DLZ0"/>
<name>A0A926DLZ0_9FIRM</name>
<accession>A0A926DLZ0</accession>
<evidence type="ECO:0000313" key="2">
    <source>
        <dbReference type="EMBL" id="MBC8540159.1"/>
    </source>
</evidence>
<comment type="caution">
    <text evidence="2">The sequence shown here is derived from an EMBL/GenBank/DDBJ whole genome shotgun (WGS) entry which is preliminary data.</text>
</comment>